<accession>A0A5J6LFI9</accession>
<keyword evidence="3" id="KW-1185">Reference proteome</keyword>
<dbReference type="EMBL" id="CP044222">
    <property type="protein sequence ID" value="QEW07400.1"/>
    <property type="molecule type" value="Genomic_DNA"/>
</dbReference>
<dbReference type="CDD" id="cd17242">
    <property type="entry name" value="MobM_relaxase"/>
    <property type="match status" value="1"/>
</dbReference>
<dbReference type="RefSeq" id="WP_151056785.1">
    <property type="nucleotide sequence ID" value="NZ_CP044222.1"/>
</dbReference>
<dbReference type="AlphaFoldDB" id="A0A5J6LFI9"/>
<keyword evidence="1" id="KW-0175">Coiled coil</keyword>
<evidence type="ECO:0000256" key="1">
    <source>
        <dbReference type="SAM" id="Coils"/>
    </source>
</evidence>
<protein>
    <recommendedName>
        <fullName evidence="4">Mobilization protein</fullName>
    </recommendedName>
</protein>
<dbReference type="Gene3D" id="3.30.930.30">
    <property type="match status" value="1"/>
</dbReference>
<dbReference type="Proteomes" id="UP000325606">
    <property type="component" value="Chromosome"/>
</dbReference>
<dbReference type="KEGG" id="nik:F5I99_13365"/>
<evidence type="ECO:0008006" key="4">
    <source>
        <dbReference type="Google" id="ProtNLM"/>
    </source>
</evidence>
<proteinExistence type="predicted"/>
<feature type="coiled-coil region" evidence="1">
    <location>
        <begin position="270"/>
        <end position="321"/>
    </location>
</feature>
<organism evidence="2 3">
    <name type="scientific">Nitrincola iocasae</name>
    <dbReference type="NCBI Taxonomy" id="2614693"/>
    <lineage>
        <taxon>Bacteria</taxon>
        <taxon>Pseudomonadati</taxon>
        <taxon>Pseudomonadota</taxon>
        <taxon>Gammaproteobacteria</taxon>
        <taxon>Oceanospirillales</taxon>
        <taxon>Oceanospirillaceae</taxon>
        <taxon>Nitrincola</taxon>
    </lineage>
</organism>
<evidence type="ECO:0000313" key="3">
    <source>
        <dbReference type="Proteomes" id="UP000325606"/>
    </source>
</evidence>
<evidence type="ECO:0000313" key="2">
    <source>
        <dbReference type="EMBL" id="QEW07400.1"/>
    </source>
</evidence>
<reference evidence="2 3" key="1">
    <citation type="submission" date="2019-09" db="EMBL/GenBank/DDBJ databases">
        <title>Nitrincola iocasae sp. nov., a bacterium isolated from the sediment collected at a cold seep field in South China Sea.</title>
        <authorList>
            <person name="Zhang H."/>
            <person name="Wang H."/>
            <person name="Li C."/>
        </authorList>
    </citation>
    <scope>NUCLEOTIDE SEQUENCE [LARGE SCALE GENOMIC DNA]</scope>
    <source>
        <strain evidence="2 3">KXZD1103</strain>
    </source>
</reference>
<gene>
    <name evidence="2" type="ORF">F5I99_13365</name>
</gene>
<sequence>MAGYQFIHYEAYARTGNDKKRSLVSIAKEADCDSGNHPHVTAPQPPEYLLGSSFVDAAEAIVAATDASKVNHSGKKRNVRKDANIGIGLIASHPVSIEDLNAMAEPERMQAIAEIKEWAEDAVTFAETEFPGLVQVAALHWDESHPHIHILIGSTEPTDDFEIIHKGEQARKNAQSNDRTGKGKKLGNDAYTKEMRRFQDQYHAEVGIFYGQARLGPKRRRKSRAEWRKEQAQLDCVAKSLQRGKSVDHQVEMALSAAADQAQHIIDTTQEEAVRQRKLVEQKKQIAEQELAQAQQLREQAEREAKEAAGLKQEVAKLKTTLDERVRDLSKYDGFFGRVLGWFGIRQRIEQRTEAKLNTQLVKLRKKVDELSSQVGKEKSMQRQHRVTADALKSLQSALSLSVDDYPHLQEKGALEKHFVYIQELVEANQVPDKLQEQIDAYIEELQMTQFKSHVQSSTLSSDLDM</sequence>
<name>A0A5J6LFI9_9GAMM</name>